<protein>
    <submittedName>
        <fullName evidence="1">Uncharacterized protein</fullName>
    </submittedName>
</protein>
<organism evidence="1">
    <name type="scientific">viral metagenome</name>
    <dbReference type="NCBI Taxonomy" id="1070528"/>
    <lineage>
        <taxon>unclassified sequences</taxon>
        <taxon>metagenomes</taxon>
        <taxon>organismal metagenomes</taxon>
    </lineage>
</organism>
<dbReference type="AlphaFoldDB" id="A0A6C0L8Q7"/>
<name>A0A6C0L8Q7_9ZZZZ</name>
<evidence type="ECO:0000313" key="1">
    <source>
        <dbReference type="EMBL" id="QHU26495.1"/>
    </source>
</evidence>
<sequence length="368" mass="42798">MELVRSLRYQGKHAEAWAVYQTISSEEDKPFLAYERSILSYYVGIPRGEALVDFMTSYSLYKNIDYANLQFYVGPFPSTIRPFPLQPKDDFLPTSTSILRLSPTKLLLNVRYVNYRIQENGSYLMSEGGFLSPHHFLRTRNVCLITDNEFQTMEEHEMVPRDPPTHARNICGLEDIRLFRKDYQICFSATSCEYSHNGLIQEVEGVYDIESHQLTVEPMHSPTGSHVEKNWIPLNRAYGDSLYIYSWHPLIIGTVKNGIFKIHSELPTPHFFRHVRGSTTFVYHDGYLYSMVHCVIETVPRKYYHMLVKLDESYSLVSYTIPYYFVKNHIEYTVGIDIGSKLRCIASQNDCDPILIEMDMGDLKWISV</sequence>
<accession>A0A6C0L8Q7</accession>
<proteinExistence type="predicted"/>
<dbReference type="EMBL" id="MN740442">
    <property type="protein sequence ID" value="QHU26495.1"/>
    <property type="molecule type" value="Genomic_DNA"/>
</dbReference>
<reference evidence="1" key="1">
    <citation type="journal article" date="2020" name="Nature">
        <title>Giant virus diversity and host interactions through global metagenomics.</title>
        <authorList>
            <person name="Schulz F."/>
            <person name="Roux S."/>
            <person name="Paez-Espino D."/>
            <person name="Jungbluth S."/>
            <person name="Walsh D.A."/>
            <person name="Denef V.J."/>
            <person name="McMahon K.D."/>
            <person name="Konstantinidis K.T."/>
            <person name="Eloe-Fadrosh E.A."/>
            <person name="Kyrpides N.C."/>
            <person name="Woyke T."/>
        </authorList>
    </citation>
    <scope>NUCLEOTIDE SEQUENCE</scope>
    <source>
        <strain evidence="1">GVMAG-M-3300027759-16</strain>
    </source>
</reference>